<sequence length="75" mass="8724">YKIDIGHFFLRSGTTAWQQPLIYQKYTFDHPVVDIITHEEFGPESLRNDVSLIRVKVSLEIVFGKRIPLASSNYK</sequence>
<accession>A0A8K0D276</accession>
<evidence type="ECO:0000313" key="2">
    <source>
        <dbReference type="Proteomes" id="UP000801492"/>
    </source>
</evidence>
<proteinExistence type="predicted"/>
<name>A0A8K0D276_IGNLU</name>
<dbReference type="InterPro" id="IPR009003">
    <property type="entry name" value="Peptidase_S1_PA"/>
</dbReference>
<comment type="caution">
    <text evidence="1">The sequence shown here is derived from an EMBL/GenBank/DDBJ whole genome shotgun (WGS) entry which is preliminary data.</text>
</comment>
<dbReference type="Proteomes" id="UP000801492">
    <property type="component" value="Unassembled WGS sequence"/>
</dbReference>
<dbReference type="EMBL" id="VTPC01005651">
    <property type="protein sequence ID" value="KAF2895796.1"/>
    <property type="molecule type" value="Genomic_DNA"/>
</dbReference>
<reference evidence="1" key="1">
    <citation type="submission" date="2019-08" db="EMBL/GenBank/DDBJ databases">
        <title>The genome of the North American firefly Photinus pyralis.</title>
        <authorList>
            <consortium name="Photinus pyralis genome working group"/>
            <person name="Fallon T.R."/>
            <person name="Sander Lower S.E."/>
            <person name="Weng J.-K."/>
        </authorList>
    </citation>
    <scope>NUCLEOTIDE SEQUENCE</scope>
    <source>
        <strain evidence="1">TRF0915ILg1</strain>
        <tissue evidence="1">Whole body</tissue>
    </source>
</reference>
<protein>
    <submittedName>
        <fullName evidence="1">Uncharacterized protein</fullName>
    </submittedName>
</protein>
<organism evidence="1 2">
    <name type="scientific">Ignelater luminosus</name>
    <name type="common">Cucubano</name>
    <name type="synonym">Pyrophorus luminosus</name>
    <dbReference type="NCBI Taxonomy" id="2038154"/>
    <lineage>
        <taxon>Eukaryota</taxon>
        <taxon>Metazoa</taxon>
        <taxon>Ecdysozoa</taxon>
        <taxon>Arthropoda</taxon>
        <taxon>Hexapoda</taxon>
        <taxon>Insecta</taxon>
        <taxon>Pterygota</taxon>
        <taxon>Neoptera</taxon>
        <taxon>Endopterygota</taxon>
        <taxon>Coleoptera</taxon>
        <taxon>Polyphaga</taxon>
        <taxon>Elateriformia</taxon>
        <taxon>Elateroidea</taxon>
        <taxon>Elateridae</taxon>
        <taxon>Agrypninae</taxon>
        <taxon>Pyrophorini</taxon>
        <taxon>Ignelater</taxon>
    </lineage>
</organism>
<gene>
    <name evidence="1" type="ORF">ILUMI_10381</name>
</gene>
<dbReference type="SUPFAM" id="SSF50494">
    <property type="entry name" value="Trypsin-like serine proteases"/>
    <property type="match status" value="1"/>
</dbReference>
<dbReference type="AlphaFoldDB" id="A0A8K0D276"/>
<evidence type="ECO:0000313" key="1">
    <source>
        <dbReference type="EMBL" id="KAF2895796.1"/>
    </source>
</evidence>
<feature type="non-terminal residue" evidence="1">
    <location>
        <position position="1"/>
    </location>
</feature>
<feature type="non-terminal residue" evidence="1">
    <location>
        <position position="75"/>
    </location>
</feature>
<keyword evidence="2" id="KW-1185">Reference proteome</keyword>